<dbReference type="PANTHER" id="PTHR39576:SF1">
    <property type="entry name" value="INVASIN"/>
    <property type="match status" value="1"/>
</dbReference>
<proteinExistence type="inferred from homology"/>
<feature type="domain" description="Big-1" evidence="4">
    <location>
        <begin position="1384"/>
        <end position="1479"/>
    </location>
</feature>
<dbReference type="Proteomes" id="UP000663720">
    <property type="component" value="Chromosome"/>
</dbReference>
<dbReference type="InterPro" id="IPR015943">
    <property type="entry name" value="WD40/YVTN_repeat-like_dom_sf"/>
</dbReference>
<protein>
    <submittedName>
        <fullName evidence="5">Invasin domain-containing protein</fullName>
    </submittedName>
</protein>
<comment type="similarity">
    <text evidence="1">Belongs to the intimin/invasin family.</text>
</comment>
<dbReference type="PROSITE" id="PS51127">
    <property type="entry name" value="BIG1"/>
    <property type="match status" value="3"/>
</dbReference>
<dbReference type="InterPro" id="IPR003344">
    <property type="entry name" value="Big_1_dom"/>
</dbReference>
<dbReference type="RefSeq" id="WP_207689456.1">
    <property type="nucleotide sequence ID" value="NZ_CP061799.1"/>
</dbReference>
<evidence type="ECO:0000256" key="2">
    <source>
        <dbReference type="SAM" id="MobiDB-lite"/>
    </source>
</evidence>
<feature type="domain" description="Big-1" evidence="4">
    <location>
        <begin position="751"/>
        <end position="845"/>
    </location>
</feature>
<dbReference type="SMART" id="SM00634">
    <property type="entry name" value="BID_1"/>
    <property type="match status" value="7"/>
</dbReference>
<dbReference type="InterPro" id="IPR051715">
    <property type="entry name" value="Intimin-Invasin_domain"/>
</dbReference>
<dbReference type="KEGG" id="dli:dnl_60580"/>
<sequence length="2315" mass="240240">MKLHNIKFLLLFLAAALVLNLSGCGSTGGMNEPEGGDDSGIIVTPASMTLSADNTELFADGASSTQIRAVVQDSNGLPFNKKLTINFYTPMGMLSAASAETVNGAATVTLTSPIAVGSAVVRAVSGSLSSNITINFNAVPKNFSLSSTQNTVKSDSSDTAIITATLLDTNYAPIPNINVIFSATGGQINKASSVTDENGNAQVTFSSGKVNQKNQTVNITASVAGFASRTIPIQVIGTEVTLITDITSLRVEDGNPGTLTVLLQDAGTNPIFSGEVTATIIPGVPGDPEIEAGGATLSAVDDITNVSVNGVLEGRTNVRGEFKIYVTGTKSGQITVSVNAGGDTKSQTYSISSSSDNFAIIAPDKSLWGLYTDQELDVVVRSPSGAPVQFSTTFGTWENEKQIIEKNVGPDGTASAKLKSSQAGVASIQVVDTGDPLHLSTDSFKVAISAPSDTAASLALQASPSVISPSVGDSVNISIITATVRNADGQVVGNAPIAFSISETTGGGESLSPVIAYTNAFGVASTTFSSGSLSSSGMGVKVSGIVLVNDQSIKDDIYIKIGGTAGSVIIGRGSAAESSSDGTSYSMPMSVMVSDSNGNPVTGAKVSLGVWPVKYRTGYWVKTEEGCAPYISGEFDNEDINRNLTLDPGEDMNGDGTLTPPNSAGGVVVRTDNDSNASDPSYILTTGKDGIAPFNLVYLKGSAIWIDDEITAMTKVAGSETQSTYKLMLPYVEGEECNLPSSPYKESAEGELVLKADPASIMADGITTSTITATVKDTNGNLVPDGLRINFTIQEGGGSLSAASAATVKGKVSVTYTSSEEVETIIIRAEREDKKSAATIQIPLTAGVASLSLVSADSEIRVNGGSTSITATAKDSNGSPVAKDTVFSFETNHGIFSNGEKTFTVRTPNDQGTFTVAFMSEGKAARATIKCTVGGVTQSTTVLIGTASEISPPAEITLKADKEELPPNGTSYTAIQADVKDAEDNPVIDGEIIQFVIEGTNGGSFDQDRPLTVITGTTVGGLVNINYYTPAKDVNDETGEVITIRAKAGDAEQGTATITLKEGAIVLVATPSSLVADGSSTSTVVATVKDFEGKVAPDGERILFIASHGTFGTLSTTSGTTAGGVVSVQYTAPPQIPADDPETDAKEPTISASAFGYTASNVLEINLTVQGLGLITMDAESIELPADGIASTVITIKATSNTGGPMVKGTEVALKTNNGFFADGKKTTTVKLGENGTIQVPFKSESLDNGAIATITATITVGADILTQQETIELIGLPKITGITLTTNNESIPADGKSKAVITATVSPAAGEPPDGIPVIFKIKSGTASWAAAADDTTTEITSSTTDGIATATLVSSTTAKPVTIRAEAKDYSDEIIIQLTEGGITLEAVPSTVLGTGLKEVKITATVTGTDGTVVKDAKILFSLVDQKYGILTPSSDVTKESGIAETTFKAGTIGGTATIKAVWDGKTVSSNIDIIIQPPPAFISVAEGFPTPTSISIKGTGGQTTSQIVMDVKDISGNPVVDGYRIDFLITDGPNGGEGIDPPFAVTSGGQVSTILRSGFKSGPVSIKASYHENTNVNTTTSQIAIQNGPPVGEEFGISVQYKNISGLKITGLEDVLTVDVGDFAGNPVPDGTAISFKTYNTGGILTPGSASTGGTEDEPLNQGFAKSALFSAASPIPAQGFVSVTAEAVNGGRTTHVTSIAVVKETANTQILYAGTDGGGVYKSSDSGTSWQNISRSSSIQGQNWIDPYINDIDVDPDDLNKVYTATGFLGKGNLFRSLDGGMNWNSNNVEEWNGVFDTNVSVLTVLCDDNGSDYVWIGTDGDGAYYSLNGEDFTRSKVLTSGKRVYDIVKVEGTNGGSAQLYAGTAAGLYKSTDGGKNWTAKKRFLGDYITTLAIYPKSASGGNDVIYAGTEGAGVWVSTDGGGSWTNHTSGMGKGLSATPPLASDRNEGTGTMSSVTVLPECQTENWTVTFNKTDNSFDVKGSVSGLLPSQYSMADITAGKEYVIPNVLKFTISPGNVDFSGVLPDVFTFKTTKDPGRKIEDVMVDPKNHRLYAITYFMGENEPHPVGNLYVHDLDIDGSMPLGDWKEANKNLPKFDPPDDVTLFAQHALALNDKENPTAMFIGGEGINFYKASNGLDTGNPVWQESKTGLTNLVMARMPVLFTGDIALKIYTAGSSDAPDVFYSDGTRVPDNSRVIYVEDANGNPPIVGCSFVAQFIPEEGDTITYYSIDYPDTLSHRGTCADPLDRFTGKGTDMPYIIEPFTYTYEDEDGILRTIIVTANKIEFTAVCGNTSPGCSGASQCVGSKCGG</sequence>
<evidence type="ECO:0000259" key="4">
    <source>
        <dbReference type="PROSITE" id="PS51127"/>
    </source>
</evidence>
<dbReference type="Pfam" id="PF02369">
    <property type="entry name" value="Big_1"/>
    <property type="match status" value="4"/>
</dbReference>
<evidence type="ECO:0000313" key="6">
    <source>
        <dbReference type="Proteomes" id="UP000663720"/>
    </source>
</evidence>
<organism evidence="5 6">
    <name type="scientific">Desulfonema limicola</name>
    <dbReference type="NCBI Taxonomy" id="45656"/>
    <lineage>
        <taxon>Bacteria</taxon>
        <taxon>Pseudomonadati</taxon>
        <taxon>Thermodesulfobacteriota</taxon>
        <taxon>Desulfobacteria</taxon>
        <taxon>Desulfobacterales</taxon>
        <taxon>Desulfococcaceae</taxon>
        <taxon>Desulfonema</taxon>
    </lineage>
</organism>
<feature type="region of interest" description="Disordered" evidence="2">
    <location>
        <begin position="648"/>
        <end position="673"/>
    </location>
</feature>
<dbReference type="InterPro" id="IPR013783">
    <property type="entry name" value="Ig-like_fold"/>
</dbReference>
<reference evidence="5" key="1">
    <citation type="journal article" date="2021" name="Microb. Physiol.">
        <title>Proteogenomic Insights into the Physiology of Marine, Sulfate-Reducing, Filamentous Desulfonema limicola and Desulfonema magnum.</title>
        <authorList>
            <person name="Schnaars V."/>
            <person name="Wohlbrand L."/>
            <person name="Scheve S."/>
            <person name="Hinrichs C."/>
            <person name="Reinhardt R."/>
            <person name="Rabus R."/>
        </authorList>
    </citation>
    <scope>NUCLEOTIDE SEQUENCE</scope>
    <source>
        <strain evidence="5">5ac10</strain>
    </source>
</reference>
<feature type="domain" description="Big-1" evidence="4">
    <location>
        <begin position="142"/>
        <end position="236"/>
    </location>
</feature>
<keyword evidence="6" id="KW-1185">Reference proteome</keyword>
<evidence type="ECO:0000256" key="3">
    <source>
        <dbReference type="SAM" id="SignalP"/>
    </source>
</evidence>
<evidence type="ECO:0000256" key="1">
    <source>
        <dbReference type="ARBA" id="ARBA00010116"/>
    </source>
</evidence>
<evidence type="ECO:0000313" key="5">
    <source>
        <dbReference type="EMBL" id="QTA83645.1"/>
    </source>
</evidence>
<dbReference type="SUPFAM" id="SSF49373">
    <property type="entry name" value="Invasin/intimin cell-adhesion fragments"/>
    <property type="match status" value="8"/>
</dbReference>
<feature type="chain" id="PRO_5037524530" evidence="3">
    <location>
        <begin position="24"/>
        <end position="2315"/>
    </location>
</feature>
<dbReference type="Gene3D" id="2.130.10.10">
    <property type="entry name" value="YVTN repeat-like/Quinoprotein amine dehydrogenase"/>
    <property type="match status" value="2"/>
</dbReference>
<gene>
    <name evidence="5" type="ORF">dnl_60580</name>
</gene>
<feature type="signal peptide" evidence="3">
    <location>
        <begin position="1"/>
        <end position="23"/>
    </location>
</feature>
<accession>A0A975BE71</accession>
<dbReference type="EMBL" id="CP061799">
    <property type="protein sequence ID" value="QTA83645.1"/>
    <property type="molecule type" value="Genomic_DNA"/>
</dbReference>
<name>A0A975BE71_9BACT</name>
<dbReference type="GO" id="GO:0009279">
    <property type="term" value="C:cell outer membrane"/>
    <property type="evidence" value="ECO:0007669"/>
    <property type="project" value="TreeGrafter"/>
</dbReference>
<dbReference type="SUPFAM" id="SSF110296">
    <property type="entry name" value="Oligoxyloglucan reducing end-specific cellobiohydrolase"/>
    <property type="match status" value="1"/>
</dbReference>
<dbReference type="InterPro" id="IPR008964">
    <property type="entry name" value="Invasin/intimin_cell_adhesion"/>
</dbReference>
<dbReference type="PANTHER" id="PTHR39576">
    <property type="entry name" value="ATTACHING AND EFFACING PROTEIN HOMOLOG-RELATED-RELATED"/>
    <property type="match status" value="1"/>
</dbReference>
<dbReference type="Gene3D" id="2.60.40.10">
    <property type="entry name" value="Immunoglobulins"/>
    <property type="match status" value="11"/>
</dbReference>
<keyword evidence="3" id="KW-0732">Signal</keyword>